<feature type="transmembrane region" description="Helical" evidence="6">
    <location>
        <begin position="130"/>
        <end position="148"/>
    </location>
</feature>
<feature type="transmembrane region" description="Helical" evidence="6">
    <location>
        <begin position="248"/>
        <end position="268"/>
    </location>
</feature>
<dbReference type="Proteomes" id="UP000030645">
    <property type="component" value="Unassembled WGS sequence"/>
</dbReference>
<evidence type="ECO:0000256" key="5">
    <source>
        <dbReference type="ARBA" id="ARBA00023136"/>
    </source>
</evidence>
<feature type="transmembrane region" description="Helical" evidence="6">
    <location>
        <begin position="371"/>
        <end position="389"/>
    </location>
</feature>
<feature type="transmembrane region" description="Helical" evidence="6">
    <location>
        <begin position="345"/>
        <end position="365"/>
    </location>
</feature>
<keyword evidence="4 6" id="KW-1133">Transmembrane helix</keyword>
<feature type="transmembrane region" description="Helical" evidence="6">
    <location>
        <begin position="51"/>
        <end position="79"/>
    </location>
</feature>
<evidence type="ECO:0000256" key="1">
    <source>
        <dbReference type="ARBA" id="ARBA00004141"/>
    </source>
</evidence>
<dbReference type="GO" id="GO:0016020">
    <property type="term" value="C:membrane"/>
    <property type="evidence" value="ECO:0007669"/>
    <property type="project" value="UniProtKB-SubCell"/>
</dbReference>
<evidence type="ECO:0000259" key="7">
    <source>
        <dbReference type="Pfam" id="PF00892"/>
    </source>
</evidence>
<feature type="domain" description="EamA" evidence="7">
    <location>
        <begin position="250"/>
        <end position="388"/>
    </location>
</feature>
<dbReference type="AlphaFoldDB" id="W9SBE9"/>
<feature type="transmembrane region" description="Helical" evidence="6">
    <location>
        <begin position="193"/>
        <end position="211"/>
    </location>
</feature>
<evidence type="ECO:0000313" key="8">
    <source>
        <dbReference type="EMBL" id="EXB97303.1"/>
    </source>
</evidence>
<proteinExistence type="inferred from homology"/>
<organism evidence="8 9">
    <name type="scientific">Morus notabilis</name>
    <dbReference type="NCBI Taxonomy" id="981085"/>
    <lineage>
        <taxon>Eukaryota</taxon>
        <taxon>Viridiplantae</taxon>
        <taxon>Streptophyta</taxon>
        <taxon>Embryophyta</taxon>
        <taxon>Tracheophyta</taxon>
        <taxon>Spermatophyta</taxon>
        <taxon>Magnoliopsida</taxon>
        <taxon>eudicotyledons</taxon>
        <taxon>Gunneridae</taxon>
        <taxon>Pentapetalae</taxon>
        <taxon>rosids</taxon>
        <taxon>fabids</taxon>
        <taxon>Rosales</taxon>
        <taxon>Moraceae</taxon>
        <taxon>Moreae</taxon>
        <taxon>Morus</taxon>
    </lineage>
</organism>
<keyword evidence="3 6" id="KW-0812">Transmembrane</keyword>
<evidence type="ECO:0000256" key="6">
    <source>
        <dbReference type="SAM" id="Phobius"/>
    </source>
</evidence>
<dbReference type="eggNOG" id="ENOG502QR4Y">
    <property type="taxonomic scope" value="Eukaryota"/>
</dbReference>
<evidence type="ECO:0000313" key="9">
    <source>
        <dbReference type="Proteomes" id="UP000030645"/>
    </source>
</evidence>
<protein>
    <submittedName>
        <fullName evidence="8">Auxin-induced protein 5NG4</fullName>
    </submittedName>
</protein>
<feature type="domain" description="EamA" evidence="7">
    <location>
        <begin position="74"/>
        <end position="209"/>
    </location>
</feature>
<dbReference type="SUPFAM" id="SSF103481">
    <property type="entry name" value="Multidrug resistance efflux transporter EmrE"/>
    <property type="match status" value="2"/>
</dbReference>
<evidence type="ECO:0000256" key="3">
    <source>
        <dbReference type="ARBA" id="ARBA00022692"/>
    </source>
</evidence>
<dbReference type="GO" id="GO:0022857">
    <property type="term" value="F:transmembrane transporter activity"/>
    <property type="evidence" value="ECO:0007669"/>
    <property type="project" value="InterPro"/>
</dbReference>
<gene>
    <name evidence="8" type="ORF">L484_024164</name>
</gene>
<feature type="transmembrane region" description="Helical" evidence="6">
    <location>
        <begin position="319"/>
        <end position="338"/>
    </location>
</feature>
<dbReference type="InterPro" id="IPR030184">
    <property type="entry name" value="WAT1-related"/>
</dbReference>
<feature type="transmembrane region" description="Helical" evidence="6">
    <location>
        <begin position="280"/>
        <end position="299"/>
    </location>
</feature>
<dbReference type="Pfam" id="PF00892">
    <property type="entry name" value="EamA"/>
    <property type="match status" value="2"/>
</dbReference>
<evidence type="ECO:0000256" key="2">
    <source>
        <dbReference type="ARBA" id="ARBA00007635"/>
    </source>
</evidence>
<keyword evidence="5 6" id="KW-0472">Membrane</keyword>
<dbReference type="PANTHER" id="PTHR31218">
    <property type="entry name" value="WAT1-RELATED PROTEIN"/>
    <property type="match status" value="1"/>
</dbReference>
<reference evidence="9" key="1">
    <citation type="submission" date="2013-01" db="EMBL/GenBank/DDBJ databases">
        <title>Draft Genome Sequence of a Mulberry Tree, Morus notabilis C.K. Schneid.</title>
        <authorList>
            <person name="He N."/>
            <person name="Zhao S."/>
        </authorList>
    </citation>
    <scope>NUCLEOTIDE SEQUENCE</scope>
</reference>
<comment type="similarity">
    <text evidence="2">Belongs to the drug/metabolite transporter (DMT) superfamily. Plant drug/metabolite exporter (P-DME) (TC 2.A.7.4) family.</text>
</comment>
<accession>W9SBE9</accession>
<comment type="subcellular location">
    <subcellularLocation>
        <location evidence="1">Membrane</location>
        <topology evidence="1">Multi-pass membrane protein</topology>
    </subcellularLocation>
</comment>
<name>W9SBE9_9ROSA</name>
<evidence type="ECO:0000256" key="4">
    <source>
        <dbReference type="ARBA" id="ARBA00022989"/>
    </source>
</evidence>
<sequence length="455" mass="49264">MRPFFSIGGHQTASPQCRGRPAAAITVRCSLTAVPGNLDTGGGKLATGNKYIFFITFSYAGALAAAVLHPAVALVQFVFTGVNVLYKLAANDGMNLKVIVAYRLVFATAFILPLALFIERKSRRKLTWTILFQAFLCGLFGASLPQNLYLESLVLTSATLASAMTNLIPAITFFLAVIFRLEKLNFGTPGGKAKVLGSLLGVGGALILTFYKGVDINIWSTHVDLLHRDHHHNNMASSHDAAAGSGNHVLGCLLAVASSACFSVWFILQAKMSEKYPCYYSSTALMSIMATIQTIIFALCTERDWSQWKLGWNIRLLTVAYSGTVASGLMMTLIAWCVQKKGPLYASVFNPLMLVLVTIVGSLVLNEKLHLGSVLAAVLIVFGLYFVLWGKGKEMKMNQLTPSESFGNQSESIHIVVTATADNTITWSRSDSVNGGRITRVAPDATDNVFEKELT</sequence>
<dbReference type="InterPro" id="IPR037185">
    <property type="entry name" value="EmrE-like"/>
</dbReference>
<keyword evidence="9" id="KW-1185">Reference proteome</keyword>
<feature type="transmembrane region" description="Helical" evidence="6">
    <location>
        <begin position="99"/>
        <end position="118"/>
    </location>
</feature>
<dbReference type="EMBL" id="KE345262">
    <property type="protein sequence ID" value="EXB97303.1"/>
    <property type="molecule type" value="Genomic_DNA"/>
</dbReference>
<dbReference type="InterPro" id="IPR000620">
    <property type="entry name" value="EamA_dom"/>
</dbReference>
<feature type="transmembrane region" description="Helical" evidence="6">
    <location>
        <begin position="160"/>
        <end position="181"/>
    </location>
</feature>